<dbReference type="EMBL" id="JAZDQQ010000075">
    <property type="protein sequence ID" value="MEE1883780.1"/>
    <property type="molecule type" value="Genomic_DNA"/>
</dbReference>
<organism evidence="1 2">
    <name type="scientific">Pseudomonas soli</name>
    <dbReference type="NCBI Taxonomy" id="1306993"/>
    <lineage>
        <taxon>Bacteria</taxon>
        <taxon>Pseudomonadati</taxon>
        <taxon>Pseudomonadota</taxon>
        <taxon>Gammaproteobacteria</taxon>
        <taxon>Pseudomonadales</taxon>
        <taxon>Pseudomonadaceae</taxon>
        <taxon>Pseudomonas</taxon>
    </lineage>
</organism>
<evidence type="ECO:0000313" key="2">
    <source>
        <dbReference type="Proteomes" id="UP001329505"/>
    </source>
</evidence>
<keyword evidence="2" id="KW-1185">Reference proteome</keyword>
<evidence type="ECO:0000313" key="1">
    <source>
        <dbReference type="EMBL" id="MEE1883780.1"/>
    </source>
</evidence>
<reference evidence="1 2" key="1">
    <citation type="submission" date="2024-01" db="EMBL/GenBank/DDBJ databases">
        <title>Unpublished Manusciprt.</title>
        <authorList>
            <person name="Duman M."/>
            <person name="Valdes E.G."/>
            <person name="Ajmi N."/>
            <person name="Altun S."/>
            <person name="Saticioglu I.B."/>
        </authorList>
    </citation>
    <scope>NUCLEOTIDE SEQUENCE [LARGE SCALE GENOMIC DNA]</scope>
    <source>
        <strain evidence="1 2">139P</strain>
    </source>
</reference>
<comment type="caution">
    <text evidence="1">The sequence shown here is derived from an EMBL/GenBank/DDBJ whole genome shotgun (WGS) entry which is preliminary data.</text>
</comment>
<feature type="non-terminal residue" evidence="1">
    <location>
        <position position="1"/>
    </location>
</feature>
<sequence length="105" mass="10492">LWRVDEAAAIAGDAVGVGDDDMRPASGHFGVAAQLAGVGAVDLVEDDAGRRPPQVRVAEDDAAQLGGLGPLGGVVEDQPLLADVVVAELVVRQAAAVGRGDIDDG</sequence>
<proteinExistence type="predicted"/>
<name>A0ABU7GXS6_9PSED</name>
<gene>
    <name evidence="1" type="ORF">V0R55_26890</name>
</gene>
<protein>
    <submittedName>
        <fullName evidence="1">Uncharacterized protein</fullName>
    </submittedName>
</protein>
<accession>A0ABU7GXS6</accession>
<dbReference type="Proteomes" id="UP001329505">
    <property type="component" value="Unassembled WGS sequence"/>
</dbReference>